<dbReference type="PANTHER" id="PTHR15868">
    <property type="entry name" value="SIMILAR TO RIKEN CDNA 6430571L13 GENE, SIMILAR TO G20 PROTEIN"/>
    <property type="match status" value="1"/>
</dbReference>
<organism evidence="3 4">
    <name type="scientific">Microctonus aethiopoides</name>
    <dbReference type="NCBI Taxonomy" id="144406"/>
    <lineage>
        <taxon>Eukaryota</taxon>
        <taxon>Metazoa</taxon>
        <taxon>Ecdysozoa</taxon>
        <taxon>Arthropoda</taxon>
        <taxon>Hexapoda</taxon>
        <taxon>Insecta</taxon>
        <taxon>Pterygota</taxon>
        <taxon>Neoptera</taxon>
        <taxon>Endopterygota</taxon>
        <taxon>Hymenoptera</taxon>
        <taxon>Apocrita</taxon>
        <taxon>Ichneumonoidea</taxon>
        <taxon>Braconidae</taxon>
        <taxon>Euphorinae</taxon>
        <taxon>Microctonus</taxon>
    </lineage>
</organism>
<name>A0AA39KTF3_9HYME</name>
<evidence type="ECO:0000256" key="2">
    <source>
        <dbReference type="SAM" id="Phobius"/>
    </source>
</evidence>
<reference evidence="3" key="2">
    <citation type="submission" date="2023-03" db="EMBL/GenBank/DDBJ databases">
        <authorList>
            <person name="Inwood S.N."/>
            <person name="Skelly J.G."/>
            <person name="Guhlin J."/>
            <person name="Harrop T.W.R."/>
            <person name="Goldson S.G."/>
            <person name="Dearden P.K."/>
        </authorList>
    </citation>
    <scope>NUCLEOTIDE SEQUENCE</scope>
    <source>
        <strain evidence="3">Irish</strain>
        <tissue evidence="3">Whole body</tissue>
    </source>
</reference>
<dbReference type="Proteomes" id="UP001168990">
    <property type="component" value="Unassembled WGS sequence"/>
</dbReference>
<feature type="transmembrane region" description="Helical" evidence="2">
    <location>
        <begin position="97"/>
        <end position="118"/>
    </location>
</feature>
<dbReference type="AlphaFoldDB" id="A0AA39KTF3"/>
<dbReference type="InterPro" id="IPR042351">
    <property type="entry name" value="C3orf18-like"/>
</dbReference>
<keyword evidence="2" id="KW-1133">Transmembrane helix</keyword>
<gene>
    <name evidence="3" type="ORF">PV328_006483</name>
</gene>
<evidence type="ECO:0000313" key="4">
    <source>
        <dbReference type="Proteomes" id="UP001168990"/>
    </source>
</evidence>
<proteinExistence type="predicted"/>
<feature type="region of interest" description="Disordered" evidence="1">
    <location>
        <begin position="67"/>
        <end position="88"/>
    </location>
</feature>
<feature type="compositionally biased region" description="Low complexity" evidence="1">
    <location>
        <begin position="68"/>
        <end position="82"/>
    </location>
</feature>
<feature type="compositionally biased region" description="Basic and acidic residues" evidence="1">
    <location>
        <begin position="168"/>
        <end position="179"/>
    </location>
</feature>
<keyword evidence="4" id="KW-1185">Reference proteome</keyword>
<reference evidence="3" key="1">
    <citation type="journal article" date="2023" name="bioRxiv">
        <title>Scaffold-level genome assemblies of two parasitoid biocontrol wasps reveal the parthenogenesis mechanism and an associated novel virus.</title>
        <authorList>
            <person name="Inwood S."/>
            <person name="Skelly J."/>
            <person name="Guhlin J."/>
            <person name="Harrop T."/>
            <person name="Goldson S."/>
            <person name="Dearden P."/>
        </authorList>
    </citation>
    <scope>NUCLEOTIDE SEQUENCE</scope>
    <source>
        <strain evidence="3">Irish</strain>
        <tissue evidence="3">Whole body</tissue>
    </source>
</reference>
<keyword evidence="2" id="KW-0472">Membrane</keyword>
<dbReference type="EMBL" id="JAQQBS010000002">
    <property type="protein sequence ID" value="KAK0173258.1"/>
    <property type="molecule type" value="Genomic_DNA"/>
</dbReference>
<accession>A0AA39KTF3</accession>
<feature type="region of interest" description="Disordered" evidence="1">
    <location>
        <begin position="153"/>
        <end position="179"/>
    </location>
</feature>
<evidence type="ECO:0000256" key="1">
    <source>
        <dbReference type="SAM" id="MobiDB-lite"/>
    </source>
</evidence>
<comment type="caution">
    <text evidence="3">The sequence shown here is derived from an EMBL/GenBank/DDBJ whole genome shotgun (WGS) entry which is preliminary data.</text>
</comment>
<protein>
    <submittedName>
        <fullName evidence="3">Uncharacterized protein</fullName>
    </submittedName>
</protein>
<evidence type="ECO:0000313" key="3">
    <source>
        <dbReference type="EMBL" id="KAK0173258.1"/>
    </source>
</evidence>
<sequence>MGDATNTTSRFTTTVMQNLEKVSTNISKMIYNVSTESYTEFSDNNETTQTSIDVLNVVTTQVTNMSGTTKTSTCTTTKTTTTEDPFDEFGPPEGVEYIFVPLGVMIFVIILSAVVLIVSRRRKMERLRHRLMPLYNFDPGEEGEDDWETELLDEGLGNRQRRQGYQSMDHEENSELFGH</sequence>
<keyword evidence="2" id="KW-0812">Transmembrane</keyword>
<dbReference type="PANTHER" id="PTHR15868:SF0">
    <property type="entry name" value="SIMILAR TO RIKEN CDNA 6430571L13 GENE_ SIMILAR TO G20 PROTEIN"/>
    <property type="match status" value="1"/>
</dbReference>